<dbReference type="Pfam" id="PF01614">
    <property type="entry name" value="IclR_C"/>
    <property type="match status" value="1"/>
</dbReference>
<proteinExistence type="predicted"/>
<dbReference type="Proteomes" id="UP000185151">
    <property type="component" value="Unassembled WGS sequence"/>
</dbReference>
<evidence type="ECO:0000259" key="4">
    <source>
        <dbReference type="PROSITE" id="PS51077"/>
    </source>
</evidence>
<dbReference type="InterPro" id="IPR036390">
    <property type="entry name" value="WH_DNA-bd_sf"/>
</dbReference>
<dbReference type="SUPFAM" id="SSF55781">
    <property type="entry name" value="GAF domain-like"/>
    <property type="match status" value="1"/>
</dbReference>
<organism evidence="6 9">
    <name type="scientific">Paraburkholderia phenazinium</name>
    <dbReference type="NCBI Taxonomy" id="60549"/>
    <lineage>
        <taxon>Bacteria</taxon>
        <taxon>Pseudomonadati</taxon>
        <taxon>Pseudomonadota</taxon>
        <taxon>Betaproteobacteria</taxon>
        <taxon>Burkholderiales</taxon>
        <taxon>Burkholderiaceae</taxon>
        <taxon>Paraburkholderia</taxon>
    </lineage>
</organism>
<evidence type="ECO:0000259" key="5">
    <source>
        <dbReference type="PROSITE" id="PS51078"/>
    </source>
</evidence>
<dbReference type="InterPro" id="IPR005471">
    <property type="entry name" value="Tscrpt_reg_IclR_N"/>
</dbReference>
<keyword evidence="3" id="KW-0804">Transcription</keyword>
<dbReference type="PROSITE" id="PS51078">
    <property type="entry name" value="ICLR_ED"/>
    <property type="match status" value="1"/>
</dbReference>
<feature type="domain" description="IclR-ED" evidence="5">
    <location>
        <begin position="78"/>
        <end position="261"/>
    </location>
</feature>
<evidence type="ECO:0000256" key="1">
    <source>
        <dbReference type="ARBA" id="ARBA00023015"/>
    </source>
</evidence>
<keyword evidence="1" id="KW-0805">Transcription regulation</keyword>
<dbReference type="Gene3D" id="1.10.10.10">
    <property type="entry name" value="Winged helix-like DNA-binding domain superfamily/Winged helix DNA-binding domain"/>
    <property type="match status" value="1"/>
</dbReference>
<evidence type="ECO:0000313" key="8">
    <source>
        <dbReference type="Proteomes" id="UP000184693"/>
    </source>
</evidence>
<dbReference type="PANTHER" id="PTHR30136:SF35">
    <property type="entry name" value="HTH-TYPE TRANSCRIPTIONAL REGULATOR RV1719"/>
    <property type="match status" value="1"/>
</dbReference>
<keyword evidence="9" id="KW-1185">Reference proteome</keyword>
<dbReference type="InterPro" id="IPR036388">
    <property type="entry name" value="WH-like_DNA-bd_sf"/>
</dbReference>
<dbReference type="EMBL" id="FSRM01000002">
    <property type="protein sequence ID" value="SIO49753.1"/>
    <property type="molecule type" value="Genomic_DNA"/>
</dbReference>
<dbReference type="Proteomes" id="UP000184693">
    <property type="component" value="Unassembled WGS sequence"/>
</dbReference>
<dbReference type="SMART" id="SM00346">
    <property type="entry name" value="HTH_ICLR"/>
    <property type="match status" value="1"/>
</dbReference>
<protein>
    <submittedName>
        <fullName evidence="6">Transcriptional regulator, IclR family</fullName>
    </submittedName>
</protein>
<dbReference type="GO" id="GO:0045892">
    <property type="term" value="P:negative regulation of DNA-templated transcription"/>
    <property type="evidence" value="ECO:0007669"/>
    <property type="project" value="TreeGrafter"/>
</dbReference>
<dbReference type="GO" id="GO:0003700">
    <property type="term" value="F:DNA-binding transcription factor activity"/>
    <property type="evidence" value="ECO:0007669"/>
    <property type="project" value="TreeGrafter"/>
</dbReference>
<dbReference type="AlphaFoldDB" id="A0A1N6JEU1"/>
<evidence type="ECO:0000256" key="2">
    <source>
        <dbReference type="ARBA" id="ARBA00023125"/>
    </source>
</evidence>
<gene>
    <name evidence="6" type="ORF">SAMN05444165_3098</name>
    <name evidence="7" type="ORF">SAMN05444168_5558</name>
</gene>
<dbReference type="SUPFAM" id="SSF46785">
    <property type="entry name" value="Winged helix' DNA-binding domain"/>
    <property type="match status" value="1"/>
</dbReference>
<evidence type="ECO:0000256" key="3">
    <source>
        <dbReference type="ARBA" id="ARBA00023163"/>
    </source>
</evidence>
<name>A0A1N6JEU1_9BURK</name>
<dbReference type="GO" id="GO:0003677">
    <property type="term" value="F:DNA binding"/>
    <property type="evidence" value="ECO:0007669"/>
    <property type="project" value="UniProtKB-KW"/>
</dbReference>
<feature type="domain" description="HTH iclR-type" evidence="4">
    <location>
        <begin position="17"/>
        <end position="77"/>
    </location>
</feature>
<dbReference type="InterPro" id="IPR029016">
    <property type="entry name" value="GAF-like_dom_sf"/>
</dbReference>
<dbReference type="Pfam" id="PF09339">
    <property type="entry name" value="HTH_IclR"/>
    <property type="match status" value="1"/>
</dbReference>
<dbReference type="Gene3D" id="3.30.450.40">
    <property type="match status" value="1"/>
</dbReference>
<evidence type="ECO:0000313" key="6">
    <source>
        <dbReference type="EMBL" id="SIO42815.1"/>
    </source>
</evidence>
<dbReference type="InterPro" id="IPR014757">
    <property type="entry name" value="Tscrpt_reg_IclR_C"/>
</dbReference>
<evidence type="ECO:0000313" key="7">
    <source>
        <dbReference type="EMBL" id="SIO49753.1"/>
    </source>
</evidence>
<dbReference type="PANTHER" id="PTHR30136">
    <property type="entry name" value="HELIX-TURN-HELIX TRANSCRIPTIONAL REGULATOR, ICLR FAMILY"/>
    <property type="match status" value="1"/>
</dbReference>
<dbReference type="EMBL" id="FSRU01000001">
    <property type="protein sequence ID" value="SIO42815.1"/>
    <property type="molecule type" value="Genomic_DNA"/>
</dbReference>
<accession>A0A1N6JEU1</accession>
<sequence>MSKATGSTSVKERRPSPRAAARIVHVLRLLADLREGANLSKLCELTSTPKTSLLTLLRALTESGYVKNVQGTYTLGLEAFKLASAVVAHRRFPEVAQSTIEALAAASGETVLIAHFTQDRQHIVYIAKADSPKEVRFMVSVGDRRPLYSSSAGRLLLANMARVEQDAYVKTVRIDPASKLVTSKSMLKDLLAKVIESGLDTADLGSANDVYGIAAPILESSGEVLAALVVGGPNARMLADIQNITNLLVQSANEISELLGRRGLDA</sequence>
<dbReference type="PROSITE" id="PS51077">
    <property type="entry name" value="HTH_ICLR"/>
    <property type="match status" value="1"/>
</dbReference>
<reference evidence="8 9" key="1">
    <citation type="submission" date="2016-11" db="EMBL/GenBank/DDBJ databases">
        <authorList>
            <person name="Jaros S."/>
            <person name="Januszkiewicz K."/>
            <person name="Wedrychowicz H."/>
        </authorList>
    </citation>
    <scope>NUCLEOTIDE SEQUENCE [LARGE SCALE GENOMIC DNA]</scope>
    <source>
        <strain evidence="7 8">GAS86</strain>
        <strain evidence="6 9">GAS95</strain>
    </source>
</reference>
<evidence type="ECO:0000313" key="9">
    <source>
        <dbReference type="Proteomes" id="UP000185151"/>
    </source>
</evidence>
<dbReference type="InterPro" id="IPR050707">
    <property type="entry name" value="HTH_MetabolicPath_Reg"/>
</dbReference>
<keyword evidence="2" id="KW-0238">DNA-binding</keyword>